<sequence length="105" mass="11548">MSKPTDGRLVWNHSTHIPGLIPILERLCREDGIGTVTPAVIGRARGHAPKMQLRVSVPIRGGYKIIARQGKTVQEVFILTTLLQEQLEGAIPTERFAIAIAMRIA</sequence>
<reference evidence="1 2" key="1">
    <citation type="submission" date="2020-04" db="EMBL/GenBank/DDBJ databases">
        <title>Genome-Wide Identification of 5-Methylcytosine Sites in Bacterial Genomes By High-Throughput Sequencing of MspJI Restriction Fragments.</title>
        <authorList>
            <person name="Wu V."/>
        </authorList>
    </citation>
    <scope>NUCLEOTIDE SEQUENCE [LARGE SCALE GENOMIC DNA]</scope>
    <source>
        <strain evidence="1 2">CCAP 1403/13f</strain>
    </source>
</reference>
<dbReference type="EMBL" id="CP051206">
    <property type="protein sequence ID" value="QJB43615.1"/>
    <property type="molecule type" value="Genomic_DNA"/>
</dbReference>
<proteinExistence type="predicted"/>
<gene>
    <name evidence="1" type="ORF">HGD76_04630</name>
</gene>
<organism evidence="1 2">
    <name type="scientific">Dolichospermum flos-aquae CCAP 1403/13F</name>
    <dbReference type="NCBI Taxonomy" id="315271"/>
    <lineage>
        <taxon>Bacteria</taxon>
        <taxon>Bacillati</taxon>
        <taxon>Cyanobacteriota</taxon>
        <taxon>Cyanophyceae</taxon>
        <taxon>Nostocales</taxon>
        <taxon>Aphanizomenonaceae</taxon>
        <taxon>Dolichospermum</taxon>
    </lineage>
</organism>
<dbReference type="Pfam" id="PF09876">
    <property type="entry name" value="DUF2103"/>
    <property type="match status" value="1"/>
</dbReference>
<dbReference type="RefSeq" id="WP_015078686.1">
    <property type="nucleotide sequence ID" value="NZ_CP051206.1"/>
</dbReference>
<dbReference type="Proteomes" id="UP000502433">
    <property type="component" value="Chromosome"/>
</dbReference>
<dbReference type="AlphaFoldDB" id="A0A6H2BVK7"/>
<accession>A0A6H2BVK7</accession>
<name>A0A6H2BVK7_DOLFA</name>
<reference evidence="1 2" key="2">
    <citation type="submission" date="2020-04" db="EMBL/GenBank/DDBJ databases">
        <authorList>
            <person name="Fomenkov A."/>
            <person name="Anton B.P."/>
            <person name="Roberts R.J."/>
        </authorList>
    </citation>
    <scope>NUCLEOTIDE SEQUENCE [LARGE SCALE GENOMIC DNA]</scope>
    <source>
        <strain evidence="1 2">CCAP 1403/13f</strain>
    </source>
</reference>
<evidence type="ECO:0000313" key="2">
    <source>
        <dbReference type="Proteomes" id="UP000502433"/>
    </source>
</evidence>
<evidence type="ECO:0000313" key="1">
    <source>
        <dbReference type="EMBL" id="QJB43615.1"/>
    </source>
</evidence>
<protein>
    <submittedName>
        <fullName evidence="1">Metal-binding protein</fullName>
    </submittedName>
</protein>
<dbReference type="InterPro" id="IPR018664">
    <property type="entry name" value="DUF2103_metal-binding"/>
</dbReference>
<dbReference type="KEGG" id="dfs:HGD76_04630"/>